<evidence type="ECO:0000256" key="2">
    <source>
        <dbReference type="ARBA" id="ARBA00022649"/>
    </source>
</evidence>
<accession>A0A0B0EEL0</accession>
<proteinExistence type="inferred from homology"/>
<dbReference type="Pfam" id="PF03693">
    <property type="entry name" value="ParD_antitoxin"/>
    <property type="match status" value="1"/>
</dbReference>
<dbReference type="AlphaFoldDB" id="A0A0B0EEL0"/>
<keyword evidence="2" id="KW-1277">Toxin-antitoxin system</keyword>
<dbReference type="Proteomes" id="UP000030652">
    <property type="component" value="Unassembled WGS sequence"/>
</dbReference>
<name>A0A0B0EEL0_9BACT</name>
<dbReference type="InterPro" id="IPR022789">
    <property type="entry name" value="ParD"/>
</dbReference>
<dbReference type="GO" id="GO:0006355">
    <property type="term" value="P:regulation of DNA-templated transcription"/>
    <property type="evidence" value="ECO:0007669"/>
    <property type="project" value="InterPro"/>
</dbReference>
<evidence type="ECO:0000313" key="4">
    <source>
        <dbReference type="Proteomes" id="UP000030652"/>
    </source>
</evidence>
<dbReference type="CDD" id="cd22231">
    <property type="entry name" value="RHH_NikR_HicB-like"/>
    <property type="match status" value="1"/>
</dbReference>
<dbReference type="SUPFAM" id="SSF47598">
    <property type="entry name" value="Ribbon-helix-helix"/>
    <property type="match status" value="1"/>
</dbReference>
<gene>
    <name evidence="3" type="ORF">SCABRO_02692</name>
</gene>
<reference evidence="3 4" key="1">
    <citation type="submission" date="2014-10" db="EMBL/GenBank/DDBJ databases">
        <title>Draft genome of anammox bacterium scalindua brodae, obtained using differential coverage binning of sequence data from two enrichment reactors.</title>
        <authorList>
            <person name="Speth D.R."/>
            <person name="Russ L."/>
            <person name="Kartal B."/>
            <person name="Op den Camp H.J."/>
            <person name="Dutilh B.E."/>
            <person name="Jetten M.S."/>
        </authorList>
    </citation>
    <scope>NUCLEOTIDE SEQUENCE [LARGE SCALE GENOMIC DNA]</scope>
    <source>
        <strain evidence="3">RU1</strain>
    </source>
</reference>
<dbReference type="InterPro" id="IPR038296">
    <property type="entry name" value="ParD_sf"/>
</dbReference>
<comment type="similarity">
    <text evidence="1">Belongs to the ParD antitoxin family.</text>
</comment>
<sequence>MTIHVSLPEALENMVKDRVESGVYGSASEVVREALRRFFHVSEDNNIHPEDIEHIRQVVGPRLEAVKNGTATLKDGEAVFDETDDMLVE</sequence>
<evidence type="ECO:0000256" key="1">
    <source>
        <dbReference type="ARBA" id="ARBA00008580"/>
    </source>
</evidence>
<comment type="caution">
    <text evidence="3">The sequence shown here is derived from an EMBL/GenBank/DDBJ whole genome shotgun (WGS) entry which is preliminary data.</text>
</comment>
<protein>
    <recommendedName>
        <fullName evidence="5">Type II toxin-antitoxin system ParD family antitoxin</fullName>
    </recommendedName>
</protein>
<organism evidence="3 4">
    <name type="scientific">Candidatus Scalindua brodae</name>
    <dbReference type="NCBI Taxonomy" id="237368"/>
    <lineage>
        <taxon>Bacteria</taxon>
        <taxon>Pseudomonadati</taxon>
        <taxon>Planctomycetota</taxon>
        <taxon>Candidatus Brocadiia</taxon>
        <taxon>Candidatus Brocadiales</taxon>
        <taxon>Candidatus Scalinduaceae</taxon>
        <taxon>Candidatus Scalindua</taxon>
    </lineage>
</organism>
<evidence type="ECO:0008006" key="5">
    <source>
        <dbReference type="Google" id="ProtNLM"/>
    </source>
</evidence>
<evidence type="ECO:0000313" key="3">
    <source>
        <dbReference type="EMBL" id="KHE91562.1"/>
    </source>
</evidence>
<dbReference type="Gene3D" id="6.10.10.120">
    <property type="entry name" value="Antitoxin ParD1-like"/>
    <property type="match status" value="1"/>
</dbReference>
<dbReference type="PANTHER" id="PTHR36582">
    <property type="entry name" value="ANTITOXIN PARD"/>
    <property type="match status" value="1"/>
</dbReference>
<dbReference type="InterPro" id="IPR010985">
    <property type="entry name" value="Ribbon_hlx_hlx"/>
</dbReference>
<dbReference type="NCBIfam" id="TIGR02606">
    <property type="entry name" value="antidote_CC2985"/>
    <property type="match status" value="1"/>
</dbReference>
<dbReference type="PANTHER" id="PTHR36582:SF2">
    <property type="entry name" value="ANTITOXIN PARD"/>
    <property type="match status" value="1"/>
</dbReference>
<dbReference type="EMBL" id="JRYO01000192">
    <property type="protein sequence ID" value="KHE91562.1"/>
    <property type="molecule type" value="Genomic_DNA"/>
</dbReference>